<reference evidence="1 2" key="1">
    <citation type="submission" date="2018-02" db="EMBL/GenBank/DDBJ databases">
        <title>Subsurface microbial communities from deep shales in Ohio and West Virginia, USA.</title>
        <authorList>
            <person name="Wrighton K."/>
        </authorList>
    </citation>
    <scope>NUCLEOTIDE SEQUENCE [LARGE SCALE GENOMIC DNA]</scope>
    <source>
        <strain evidence="1 2">OWC-G53F</strain>
    </source>
</reference>
<accession>A0A2S6H708</accession>
<dbReference type="RefSeq" id="WP_104422449.1">
    <property type="nucleotide sequence ID" value="NZ_PTIY01000002.1"/>
</dbReference>
<name>A0A2S6H708_9GAMM</name>
<evidence type="ECO:0000313" key="1">
    <source>
        <dbReference type="EMBL" id="PPK73186.1"/>
    </source>
</evidence>
<dbReference type="OrthoDB" id="5564333at2"/>
<evidence type="ECO:0008006" key="3">
    <source>
        <dbReference type="Google" id="ProtNLM"/>
    </source>
</evidence>
<dbReference type="EMBL" id="PTIY01000002">
    <property type="protein sequence ID" value="PPK73186.1"/>
    <property type="molecule type" value="Genomic_DNA"/>
</dbReference>
<organism evidence="1 2">
    <name type="scientific">Methylobacter tundripaludum</name>
    <dbReference type="NCBI Taxonomy" id="173365"/>
    <lineage>
        <taxon>Bacteria</taxon>
        <taxon>Pseudomonadati</taxon>
        <taxon>Pseudomonadota</taxon>
        <taxon>Gammaproteobacteria</taxon>
        <taxon>Methylococcales</taxon>
        <taxon>Methylococcaceae</taxon>
        <taxon>Methylobacter</taxon>
    </lineage>
</organism>
<gene>
    <name evidence="1" type="ORF">B0F88_102165</name>
</gene>
<dbReference type="AlphaFoldDB" id="A0A2S6H708"/>
<keyword evidence="2" id="KW-1185">Reference proteome</keyword>
<evidence type="ECO:0000313" key="2">
    <source>
        <dbReference type="Proteomes" id="UP000238071"/>
    </source>
</evidence>
<dbReference type="Proteomes" id="UP000238071">
    <property type="component" value="Unassembled WGS sequence"/>
</dbReference>
<protein>
    <recommendedName>
        <fullName evidence="3">Lipoprotein</fullName>
    </recommendedName>
</protein>
<sequence length="198" mass="21665">MKVSVQILIGMTLIVLTACSTQEIKQDAQPIPAVDKAPAMAPGSSPMSGQNPPLTLAKDDKTLNLMRIMDGGACKNDYQGAKGIFLIYADPADVERIRHEQGTKIFGDFENKIQLFATEALQKAINETNLGEDPFSLGADEAQEKLAKQLFNNFRSSVADAVKLFKQETTLTLDIVPFAPSFIFYQQGCEATHLEPEI</sequence>
<comment type="caution">
    <text evidence="1">The sequence shown here is derived from an EMBL/GenBank/DDBJ whole genome shotgun (WGS) entry which is preliminary data.</text>
</comment>
<proteinExistence type="predicted"/>
<dbReference type="PROSITE" id="PS51257">
    <property type="entry name" value="PROKAR_LIPOPROTEIN"/>
    <property type="match status" value="1"/>
</dbReference>